<name>A0A1F7XJJ5_9BACT</name>
<feature type="transmembrane region" description="Helical" evidence="21">
    <location>
        <begin position="106"/>
        <end position="129"/>
    </location>
</feature>
<dbReference type="GO" id="GO:0008360">
    <property type="term" value="P:regulation of cell shape"/>
    <property type="evidence" value="ECO:0007669"/>
    <property type="project" value="UniProtKB-KW"/>
</dbReference>
<evidence type="ECO:0000256" key="16">
    <source>
        <dbReference type="ARBA" id="ARBA00038053"/>
    </source>
</evidence>
<keyword evidence="12" id="KW-0131">Cell cycle</keyword>
<comment type="pathway">
    <text evidence="2">Cell wall biogenesis; peptidoglycan biosynthesis.</text>
</comment>
<evidence type="ECO:0000256" key="2">
    <source>
        <dbReference type="ARBA" id="ARBA00004752"/>
    </source>
</evidence>
<proteinExistence type="inferred from homology"/>
<evidence type="ECO:0000313" key="23">
    <source>
        <dbReference type="Proteomes" id="UP000177382"/>
    </source>
</evidence>
<evidence type="ECO:0000256" key="15">
    <source>
        <dbReference type="ARBA" id="ARBA00033270"/>
    </source>
</evidence>
<dbReference type="InterPro" id="IPR001182">
    <property type="entry name" value="FtsW/RodA"/>
</dbReference>
<keyword evidence="8" id="KW-0133">Cell shape</keyword>
<keyword evidence="10 21" id="KW-1133">Transmembrane helix</keyword>
<keyword evidence="5" id="KW-0328">Glycosyltransferase</keyword>
<dbReference type="GO" id="GO:0071555">
    <property type="term" value="P:cell wall organization"/>
    <property type="evidence" value="ECO:0007669"/>
    <property type="project" value="UniProtKB-KW"/>
</dbReference>
<evidence type="ECO:0000256" key="21">
    <source>
        <dbReference type="SAM" id="Phobius"/>
    </source>
</evidence>
<feature type="transmembrane region" description="Helical" evidence="21">
    <location>
        <begin position="300"/>
        <end position="321"/>
    </location>
</feature>
<evidence type="ECO:0000256" key="7">
    <source>
        <dbReference type="ARBA" id="ARBA00022692"/>
    </source>
</evidence>
<evidence type="ECO:0000256" key="10">
    <source>
        <dbReference type="ARBA" id="ARBA00022989"/>
    </source>
</evidence>
<dbReference type="GO" id="GO:0051301">
    <property type="term" value="P:cell division"/>
    <property type="evidence" value="ECO:0007669"/>
    <property type="project" value="UniProtKB-KW"/>
</dbReference>
<evidence type="ECO:0000256" key="18">
    <source>
        <dbReference type="ARBA" id="ARBA00041418"/>
    </source>
</evidence>
<evidence type="ECO:0000256" key="8">
    <source>
        <dbReference type="ARBA" id="ARBA00022960"/>
    </source>
</evidence>
<comment type="caution">
    <text evidence="22">The sequence shown here is derived from an EMBL/GenBank/DDBJ whole genome shotgun (WGS) entry which is preliminary data.</text>
</comment>
<comment type="catalytic activity">
    <reaction evidence="20">
        <text>[GlcNAc-(1-&gt;4)-Mur2Ac(oyl-L-Ala-gamma-D-Glu-L-Lys-D-Ala-D-Ala)](n)-di-trans,octa-cis-undecaprenyl diphosphate + beta-D-GlcNAc-(1-&gt;4)-Mur2Ac(oyl-L-Ala-gamma-D-Glu-L-Lys-D-Ala-D-Ala)-di-trans,octa-cis-undecaprenyl diphosphate = [GlcNAc-(1-&gt;4)-Mur2Ac(oyl-L-Ala-gamma-D-Glu-L-Lys-D-Ala-D-Ala)](n+1)-di-trans,octa-cis-undecaprenyl diphosphate + di-trans,octa-cis-undecaprenyl diphosphate + H(+)</text>
        <dbReference type="Rhea" id="RHEA:23708"/>
        <dbReference type="Rhea" id="RHEA-COMP:9602"/>
        <dbReference type="Rhea" id="RHEA-COMP:9603"/>
        <dbReference type="ChEBI" id="CHEBI:15378"/>
        <dbReference type="ChEBI" id="CHEBI:58405"/>
        <dbReference type="ChEBI" id="CHEBI:60033"/>
        <dbReference type="ChEBI" id="CHEBI:78435"/>
        <dbReference type="EC" id="2.4.99.28"/>
    </reaction>
</comment>
<sequence length="360" mass="38659">MRLSRQKKVWDRTFLVLTLSLTALGLIAVADASAPQALSAFNDKFYFVKQQIVWGGIGLVLLFIVSKIHYSFWEKLALPLLFLSILGLVAVLFPSLGVSALGARRWIVIGTVSIQPSEFVKLSLAIYLAKAYSKGKGPLSYFLPLVIVLGLIMLQPDLGTFLVVGAASMAQIFVSGISLLYFFGALALGVTASLILVLTSQYRRDRLLTFFEQTQDPLGKSYHIRQVLLALGSGGLFGVGLGASRQKYLFLPEAATDSVFAVVAEEVGFVGALVVIFLLAAFVIKVLIIAKNAPDKFSQLLTIGIASWIGGQIFLNIGSMVALTPLTGVPLPFFSYGGSALTMILVAAGILLNISKHAKN</sequence>
<dbReference type="EC" id="2.4.99.28" evidence="19"/>
<dbReference type="GO" id="GO:0009252">
    <property type="term" value="P:peptidoglycan biosynthetic process"/>
    <property type="evidence" value="ECO:0007669"/>
    <property type="project" value="UniProtKB-KW"/>
</dbReference>
<keyword evidence="6" id="KW-0808">Transferase</keyword>
<dbReference type="AlphaFoldDB" id="A0A1F7XJJ5"/>
<dbReference type="InterPro" id="IPR013437">
    <property type="entry name" value="FtsW"/>
</dbReference>
<dbReference type="PANTHER" id="PTHR30474:SF2">
    <property type="entry name" value="PEPTIDOGLYCAN GLYCOSYLTRANSFERASE FTSW-RELATED"/>
    <property type="match status" value="1"/>
</dbReference>
<dbReference type="GO" id="GO:0005886">
    <property type="term" value="C:plasma membrane"/>
    <property type="evidence" value="ECO:0007669"/>
    <property type="project" value="UniProtKB-SubCell"/>
</dbReference>
<dbReference type="PANTHER" id="PTHR30474">
    <property type="entry name" value="CELL CYCLE PROTEIN"/>
    <property type="match status" value="1"/>
</dbReference>
<comment type="similarity">
    <text evidence="16">Belongs to the SEDS family. FtsW subfamily.</text>
</comment>
<evidence type="ECO:0000256" key="5">
    <source>
        <dbReference type="ARBA" id="ARBA00022676"/>
    </source>
</evidence>
<feature type="transmembrane region" description="Helical" evidence="21">
    <location>
        <begin position="227"/>
        <end position="244"/>
    </location>
</feature>
<evidence type="ECO:0000256" key="12">
    <source>
        <dbReference type="ARBA" id="ARBA00023306"/>
    </source>
</evidence>
<keyword evidence="4 22" id="KW-0132">Cell division</keyword>
<keyword evidence="3" id="KW-1003">Cell membrane</keyword>
<dbReference type="Pfam" id="PF01098">
    <property type="entry name" value="FTSW_RODA_SPOVE"/>
    <property type="match status" value="1"/>
</dbReference>
<dbReference type="GO" id="GO:0015648">
    <property type="term" value="F:lipid-linked peptidoglycan transporter activity"/>
    <property type="evidence" value="ECO:0007669"/>
    <property type="project" value="TreeGrafter"/>
</dbReference>
<accession>A0A1F7XJJ5</accession>
<feature type="transmembrane region" description="Helical" evidence="21">
    <location>
        <begin position="172"/>
        <end position="198"/>
    </location>
</feature>
<feature type="transmembrane region" description="Helical" evidence="21">
    <location>
        <begin position="77"/>
        <end position="100"/>
    </location>
</feature>
<evidence type="ECO:0000256" key="9">
    <source>
        <dbReference type="ARBA" id="ARBA00022984"/>
    </source>
</evidence>
<dbReference type="GO" id="GO:0032153">
    <property type="term" value="C:cell division site"/>
    <property type="evidence" value="ECO:0007669"/>
    <property type="project" value="TreeGrafter"/>
</dbReference>
<feature type="transmembrane region" description="Helical" evidence="21">
    <location>
        <begin position="141"/>
        <end position="166"/>
    </location>
</feature>
<evidence type="ECO:0000313" key="22">
    <source>
        <dbReference type="EMBL" id="OGM15187.1"/>
    </source>
</evidence>
<comment type="subcellular location">
    <subcellularLocation>
        <location evidence="1">Cell membrane</location>
        <topology evidence="1">Multi-pass membrane protein</topology>
    </subcellularLocation>
</comment>
<dbReference type="Proteomes" id="UP000177382">
    <property type="component" value="Unassembled WGS sequence"/>
</dbReference>
<keyword evidence="9" id="KW-0573">Peptidoglycan synthesis</keyword>
<dbReference type="GO" id="GO:0008955">
    <property type="term" value="F:peptidoglycan glycosyltransferase activity"/>
    <property type="evidence" value="ECO:0007669"/>
    <property type="project" value="UniProtKB-EC"/>
</dbReference>
<dbReference type="STRING" id="1802485.A2V97_00340"/>
<evidence type="ECO:0000256" key="4">
    <source>
        <dbReference type="ARBA" id="ARBA00022618"/>
    </source>
</evidence>
<evidence type="ECO:0000256" key="17">
    <source>
        <dbReference type="ARBA" id="ARBA00041185"/>
    </source>
</evidence>
<evidence type="ECO:0000256" key="19">
    <source>
        <dbReference type="ARBA" id="ARBA00044770"/>
    </source>
</evidence>
<evidence type="ECO:0000256" key="6">
    <source>
        <dbReference type="ARBA" id="ARBA00022679"/>
    </source>
</evidence>
<protein>
    <recommendedName>
        <fullName evidence="17">Probable peptidoglycan glycosyltransferase FtsW</fullName>
        <ecNumber evidence="19">2.4.99.28</ecNumber>
    </recommendedName>
    <alternativeName>
        <fullName evidence="18">Cell division protein FtsW</fullName>
    </alternativeName>
    <alternativeName>
        <fullName evidence="15">Cell wall polymerase</fullName>
    </alternativeName>
    <alternativeName>
        <fullName evidence="14">Peptidoglycan polymerase</fullName>
    </alternativeName>
</protein>
<evidence type="ECO:0000256" key="13">
    <source>
        <dbReference type="ARBA" id="ARBA00023316"/>
    </source>
</evidence>
<keyword evidence="13" id="KW-0961">Cell wall biogenesis/degradation</keyword>
<evidence type="ECO:0000256" key="14">
    <source>
        <dbReference type="ARBA" id="ARBA00032370"/>
    </source>
</evidence>
<feature type="transmembrane region" description="Helical" evidence="21">
    <location>
        <begin position="267"/>
        <end position="288"/>
    </location>
</feature>
<organism evidence="22 23">
    <name type="scientific">Candidatus Woesebacteria bacterium RBG_16_42_24</name>
    <dbReference type="NCBI Taxonomy" id="1802485"/>
    <lineage>
        <taxon>Bacteria</taxon>
        <taxon>Candidatus Woeseibacteriota</taxon>
    </lineage>
</organism>
<keyword evidence="11 21" id="KW-0472">Membrane</keyword>
<feature type="transmembrane region" description="Helical" evidence="21">
    <location>
        <begin position="333"/>
        <end position="354"/>
    </location>
</feature>
<evidence type="ECO:0000256" key="20">
    <source>
        <dbReference type="ARBA" id="ARBA00049902"/>
    </source>
</evidence>
<feature type="transmembrane region" description="Helical" evidence="21">
    <location>
        <begin position="48"/>
        <end position="65"/>
    </location>
</feature>
<keyword evidence="7 21" id="KW-0812">Transmembrane</keyword>
<evidence type="ECO:0000256" key="11">
    <source>
        <dbReference type="ARBA" id="ARBA00023136"/>
    </source>
</evidence>
<evidence type="ECO:0000256" key="1">
    <source>
        <dbReference type="ARBA" id="ARBA00004651"/>
    </source>
</evidence>
<gene>
    <name evidence="22" type="ORF">A2V97_00340</name>
</gene>
<evidence type="ECO:0000256" key="3">
    <source>
        <dbReference type="ARBA" id="ARBA00022475"/>
    </source>
</evidence>
<dbReference type="NCBIfam" id="TIGR02614">
    <property type="entry name" value="ftsW"/>
    <property type="match status" value="1"/>
</dbReference>
<reference evidence="22 23" key="1">
    <citation type="journal article" date="2016" name="Nat. Commun.">
        <title>Thousands of microbial genomes shed light on interconnected biogeochemical processes in an aquifer system.</title>
        <authorList>
            <person name="Anantharaman K."/>
            <person name="Brown C.T."/>
            <person name="Hug L.A."/>
            <person name="Sharon I."/>
            <person name="Castelle C.J."/>
            <person name="Probst A.J."/>
            <person name="Thomas B.C."/>
            <person name="Singh A."/>
            <person name="Wilkins M.J."/>
            <person name="Karaoz U."/>
            <person name="Brodie E.L."/>
            <person name="Williams K.H."/>
            <person name="Hubbard S.S."/>
            <person name="Banfield J.F."/>
        </authorList>
    </citation>
    <scope>NUCLEOTIDE SEQUENCE [LARGE SCALE GENOMIC DNA]</scope>
</reference>
<dbReference type="EMBL" id="MGFX01000007">
    <property type="protein sequence ID" value="OGM15187.1"/>
    <property type="molecule type" value="Genomic_DNA"/>
</dbReference>